<evidence type="ECO:0000256" key="1">
    <source>
        <dbReference type="SAM" id="MobiDB-lite"/>
    </source>
</evidence>
<organism evidence="2 3">
    <name type="scientific">Acaulospora morrowiae</name>
    <dbReference type="NCBI Taxonomy" id="94023"/>
    <lineage>
        <taxon>Eukaryota</taxon>
        <taxon>Fungi</taxon>
        <taxon>Fungi incertae sedis</taxon>
        <taxon>Mucoromycota</taxon>
        <taxon>Glomeromycotina</taxon>
        <taxon>Glomeromycetes</taxon>
        <taxon>Diversisporales</taxon>
        <taxon>Acaulosporaceae</taxon>
        <taxon>Acaulospora</taxon>
    </lineage>
</organism>
<proteinExistence type="predicted"/>
<evidence type="ECO:0000313" key="3">
    <source>
        <dbReference type="Proteomes" id="UP000789342"/>
    </source>
</evidence>
<feature type="compositionally biased region" description="Polar residues" evidence="1">
    <location>
        <begin position="75"/>
        <end position="89"/>
    </location>
</feature>
<dbReference type="GO" id="GO:0033167">
    <property type="term" value="C:ARC complex"/>
    <property type="evidence" value="ECO:0007669"/>
    <property type="project" value="InterPro"/>
</dbReference>
<sequence length="705" mass="78033">MLTLQISSNGSTSEKQNANVKSQDELLPSSDVTSEEISSYDTAPANDSAKDEQKELVASLNNVKIQDEDFVGHTGDQQSGSLTETSANASKEGETNETKNNIEEFVKQDSKDNENSDTYPKEAQAETHAPENEATSKHTTVADEKIDTLTEDQQTTAVESADKVETLDFYDAGPKEEDEVKLYDPSRPITHRIELAIQKFRKNRKFNPIRNQIFSSYLRFGGIDTGQKSFLGNDGEDDPEADADEILTRRSTDFIEDEELEVDFTYIIKVYLSSYLIDKSGYVQMEQFREAPLVINSFLNYLITHDVCPEYIKDMEQALKIVELAKKELPKCKLLAQLAPGKFNKACSLIYGGELHGMFEDPWGGEENVANLIGISLSEGERIVEKVFGKGALKLHWTGNTRKALEVKVIEVEPIQESSAKAADEVVTTESVNKVIEVEPIQESTAKVTDVVVTTESVNTVIEVEPIQESTAKAVDEVVTTESVNMVIEVEPIQESTAKAADEIVTTELVNKVIEVEPTQKSTAKAADEIVTTESINTVVEVEPIQESTAKAADEVVTTESINTVIEVEPIQESTAKAADEVVTTESVNKVIEVEPVQESTAKAADEVVTAESVNTKDASIFKSEKTQFDGDDVTHLRKMIVQPYGNPEEPPFIIHLSPDVAHCPMPGMLITADFHLLSNGRWYWDRVTNVYPSYYLAEEDSDDE</sequence>
<dbReference type="Pfam" id="PF09692">
    <property type="entry name" value="Arb1"/>
    <property type="match status" value="1"/>
</dbReference>
<comment type="caution">
    <text evidence="2">The sequence shown here is derived from an EMBL/GenBank/DDBJ whole genome shotgun (WGS) entry which is preliminary data.</text>
</comment>
<dbReference type="AlphaFoldDB" id="A0A9N9CE86"/>
<dbReference type="InterPro" id="IPR018606">
    <property type="entry name" value="Arb1"/>
</dbReference>
<feature type="compositionally biased region" description="Polar residues" evidence="1">
    <location>
        <begin position="30"/>
        <end position="41"/>
    </location>
</feature>
<feature type="compositionally biased region" description="Basic and acidic residues" evidence="1">
    <location>
        <begin position="91"/>
        <end position="146"/>
    </location>
</feature>
<feature type="compositionally biased region" description="Polar residues" evidence="1">
    <location>
        <begin position="1"/>
        <end position="21"/>
    </location>
</feature>
<dbReference type="OrthoDB" id="435402at2759"/>
<dbReference type="Proteomes" id="UP000789342">
    <property type="component" value="Unassembled WGS sequence"/>
</dbReference>
<protein>
    <submittedName>
        <fullName evidence="2">12755_t:CDS:1</fullName>
    </submittedName>
</protein>
<name>A0A9N9CE86_9GLOM</name>
<evidence type="ECO:0000313" key="2">
    <source>
        <dbReference type="EMBL" id="CAG8600381.1"/>
    </source>
</evidence>
<feature type="region of interest" description="Disordered" evidence="1">
    <location>
        <begin position="1"/>
        <end position="146"/>
    </location>
</feature>
<keyword evidence="3" id="KW-1185">Reference proteome</keyword>
<dbReference type="GO" id="GO:0031047">
    <property type="term" value="P:regulatory ncRNA-mediated gene silencing"/>
    <property type="evidence" value="ECO:0007669"/>
    <property type="project" value="InterPro"/>
</dbReference>
<dbReference type="EMBL" id="CAJVPV010006108">
    <property type="protein sequence ID" value="CAG8600381.1"/>
    <property type="molecule type" value="Genomic_DNA"/>
</dbReference>
<accession>A0A9N9CE86</accession>
<gene>
    <name evidence="2" type="ORF">AMORRO_LOCUS7758</name>
</gene>
<reference evidence="2" key="1">
    <citation type="submission" date="2021-06" db="EMBL/GenBank/DDBJ databases">
        <authorList>
            <person name="Kallberg Y."/>
            <person name="Tangrot J."/>
            <person name="Rosling A."/>
        </authorList>
    </citation>
    <scope>NUCLEOTIDE SEQUENCE</scope>
    <source>
        <strain evidence="2">CL551</strain>
    </source>
</reference>